<feature type="non-terminal residue" evidence="1">
    <location>
        <position position="1"/>
    </location>
</feature>
<evidence type="ECO:0000313" key="1">
    <source>
        <dbReference type="EMBL" id="GAG04374.1"/>
    </source>
</evidence>
<sequence length="265" mass="30164">KKARADIKSSEPDYYKDMAISHMVTLKTMRRLAPEAWLSYATYTGYSAEMMKTPPKFLSMIPEDALCQWTLTGMARRWPSKIKPMAKHNVGYLHWCNNSTHTEDDFYLERVRDICGNAAAAGFEGLDTYGELPDTKLNAEIFYLAWEAFLWQPEMTIEQFALERLGKICGGGEASRALLEIIPLIRTRKMREEPDNLAKARKLAVAARAVASADGHKRWDGLIEHLDRTQKLIEERVLGTTARKGRKVPVLSLKASDEDPERGWE</sequence>
<comment type="caution">
    <text evidence="1">The sequence shown here is derived from an EMBL/GenBank/DDBJ whole genome shotgun (WGS) entry which is preliminary data.</text>
</comment>
<reference evidence="1" key="1">
    <citation type="journal article" date="2014" name="Front. Microbiol.">
        <title>High frequency of phylogenetically diverse reductive dehalogenase-homologous genes in deep subseafloor sedimentary metagenomes.</title>
        <authorList>
            <person name="Kawai M."/>
            <person name="Futagami T."/>
            <person name="Toyoda A."/>
            <person name="Takaki Y."/>
            <person name="Nishi S."/>
            <person name="Hori S."/>
            <person name="Arai W."/>
            <person name="Tsubouchi T."/>
            <person name="Morono Y."/>
            <person name="Uchiyama I."/>
            <person name="Ito T."/>
            <person name="Fujiyama A."/>
            <person name="Inagaki F."/>
            <person name="Takami H."/>
        </authorList>
    </citation>
    <scope>NUCLEOTIDE SEQUENCE</scope>
    <source>
        <strain evidence="1">Expedition CK06-06</strain>
    </source>
</reference>
<name>X0UF40_9ZZZZ</name>
<gene>
    <name evidence="1" type="ORF">S01H1_44057</name>
</gene>
<protein>
    <submittedName>
        <fullName evidence="1">Uncharacterized protein</fullName>
    </submittedName>
</protein>
<proteinExistence type="predicted"/>
<feature type="non-terminal residue" evidence="1">
    <location>
        <position position="265"/>
    </location>
</feature>
<organism evidence="1">
    <name type="scientific">marine sediment metagenome</name>
    <dbReference type="NCBI Taxonomy" id="412755"/>
    <lineage>
        <taxon>unclassified sequences</taxon>
        <taxon>metagenomes</taxon>
        <taxon>ecological metagenomes</taxon>
    </lineage>
</organism>
<accession>X0UF40</accession>
<dbReference type="AlphaFoldDB" id="X0UF40"/>
<dbReference type="EMBL" id="BARS01028088">
    <property type="protein sequence ID" value="GAG04374.1"/>
    <property type="molecule type" value="Genomic_DNA"/>
</dbReference>